<organism evidence="9 10">
    <name type="scientific">Nocardia puris</name>
    <dbReference type="NCBI Taxonomy" id="208602"/>
    <lineage>
        <taxon>Bacteria</taxon>
        <taxon>Bacillati</taxon>
        <taxon>Actinomycetota</taxon>
        <taxon>Actinomycetes</taxon>
        <taxon>Mycobacteriales</taxon>
        <taxon>Nocardiaceae</taxon>
        <taxon>Nocardia</taxon>
    </lineage>
</organism>
<dbReference type="GO" id="GO:0016747">
    <property type="term" value="F:acyltransferase activity, transferring groups other than amino-acyl groups"/>
    <property type="evidence" value="ECO:0007669"/>
    <property type="project" value="InterPro"/>
</dbReference>
<dbReference type="OrthoDB" id="4440515at2"/>
<name>A0A366DQM5_9NOCA</name>
<reference evidence="9 10" key="1">
    <citation type="submission" date="2018-06" db="EMBL/GenBank/DDBJ databases">
        <title>Genomic Encyclopedia of Type Strains, Phase IV (KMG-IV): sequencing the most valuable type-strain genomes for metagenomic binning, comparative biology and taxonomic classification.</title>
        <authorList>
            <person name="Goeker M."/>
        </authorList>
    </citation>
    <scope>NUCLEOTIDE SEQUENCE [LARGE SCALE GENOMIC DNA]</scope>
    <source>
        <strain evidence="9 10">DSM 44599</strain>
    </source>
</reference>
<evidence type="ECO:0000256" key="4">
    <source>
        <dbReference type="ARBA" id="ARBA00023315"/>
    </source>
</evidence>
<evidence type="ECO:0000256" key="6">
    <source>
        <dbReference type="RuleBase" id="RU003557"/>
    </source>
</evidence>
<dbReference type="EC" id="2.3.1.9" evidence="2"/>
<dbReference type="Gene3D" id="3.40.47.10">
    <property type="match status" value="2"/>
</dbReference>
<dbReference type="PANTHER" id="PTHR18919:SF107">
    <property type="entry name" value="ACETYL-COA ACETYLTRANSFERASE, CYTOSOLIC"/>
    <property type="match status" value="1"/>
</dbReference>
<dbReference type="PANTHER" id="PTHR18919">
    <property type="entry name" value="ACETYL-COA C-ACYLTRANSFERASE"/>
    <property type="match status" value="1"/>
</dbReference>
<evidence type="ECO:0000256" key="2">
    <source>
        <dbReference type="ARBA" id="ARBA00012705"/>
    </source>
</evidence>
<dbReference type="RefSeq" id="WP_084537283.1">
    <property type="nucleotide sequence ID" value="NZ_CP107943.1"/>
</dbReference>
<keyword evidence="4 6" id="KW-0012">Acyltransferase</keyword>
<dbReference type="InterPro" id="IPR020617">
    <property type="entry name" value="Thiolase_C"/>
</dbReference>
<dbReference type="AlphaFoldDB" id="A0A366DQM5"/>
<proteinExistence type="inferred from homology"/>
<sequence>MRRAAIVAPVRTPSGVEGGALSGMSPHWLAATVLDAVIARSGIDPWRIEDVAMACADGGLTAAPDLSRLAARGAGLPFAVPGFLTDRSGGSGLQAVITAAMMVQTGAVDVVVAGGVEAAAEPLRPRPGDVANAEELARYYGIRRAEADEFAVASHRKAARAWRQGTFGAEVIPVGVLADEMPDEDTGGHRILRDEGVRDDVTARTLATLRPLISDGVVTAGNMSAHRHGASACLVVAEDRLDEFGLTPLAYLVGWAAAGCDAGAVTLGAAPAVSKLLGRTGFGLDDIDLLEVDEGFAVEVLALAREWDLDPGERLNVNGSSIALGHPVGATGLRIMTTMLHELGRSGGRFGLEAIALGRDHGIAALFESAGLEPEVEVPRGARFHGARKSRRAGRHRAA</sequence>
<dbReference type="CDD" id="cd00751">
    <property type="entry name" value="thiolase"/>
    <property type="match status" value="1"/>
</dbReference>
<gene>
    <name evidence="9" type="ORF">DFR74_104288</name>
</gene>
<evidence type="ECO:0000259" key="7">
    <source>
        <dbReference type="Pfam" id="PF00108"/>
    </source>
</evidence>
<dbReference type="InterPro" id="IPR020616">
    <property type="entry name" value="Thiolase_N"/>
</dbReference>
<evidence type="ECO:0000313" key="9">
    <source>
        <dbReference type="EMBL" id="RBO91584.1"/>
    </source>
</evidence>
<evidence type="ECO:0000256" key="1">
    <source>
        <dbReference type="ARBA" id="ARBA00010982"/>
    </source>
</evidence>
<evidence type="ECO:0000313" key="10">
    <source>
        <dbReference type="Proteomes" id="UP000252586"/>
    </source>
</evidence>
<dbReference type="Pfam" id="PF00108">
    <property type="entry name" value="Thiolase_N"/>
    <property type="match status" value="2"/>
</dbReference>
<feature type="domain" description="Thiolase N-terminal" evidence="7">
    <location>
        <begin position="5"/>
        <end position="118"/>
    </location>
</feature>
<dbReference type="STRING" id="1210090.GCA_001613185_00652"/>
<feature type="domain" description="Thiolase N-terminal" evidence="7">
    <location>
        <begin position="132"/>
        <end position="239"/>
    </location>
</feature>
<dbReference type="Proteomes" id="UP000252586">
    <property type="component" value="Unassembled WGS sequence"/>
</dbReference>
<dbReference type="Pfam" id="PF02803">
    <property type="entry name" value="Thiolase_C"/>
    <property type="match status" value="1"/>
</dbReference>
<evidence type="ECO:0000256" key="5">
    <source>
        <dbReference type="ARBA" id="ARBA00040529"/>
    </source>
</evidence>
<feature type="domain" description="Thiolase C-terminal" evidence="8">
    <location>
        <begin position="246"/>
        <end position="368"/>
    </location>
</feature>
<keyword evidence="3 6" id="KW-0808">Transferase</keyword>
<comment type="caution">
    <text evidence="9">The sequence shown here is derived from an EMBL/GenBank/DDBJ whole genome shotgun (WGS) entry which is preliminary data.</text>
</comment>
<protein>
    <recommendedName>
        <fullName evidence="5">Probable acetyl-CoA acetyltransferase</fullName>
        <ecNumber evidence="2">2.3.1.9</ecNumber>
    </recommendedName>
</protein>
<dbReference type="InterPro" id="IPR016039">
    <property type="entry name" value="Thiolase-like"/>
</dbReference>
<keyword evidence="10" id="KW-1185">Reference proteome</keyword>
<accession>A0A366DQM5</accession>
<evidence type="ECO:0000256" key="3">
    <source>
        <dbReference type="ARBA" id="ARBA00022679"/>
    </source>
</evidence>
<dbReference type="EMBL" id="QNRE01000004">
    <property type="protein sequence ID" value="RBO91584.1"/>
    <property type="molecule type" value="Genomic_DNA"/>
</dbReference>
<comment type="similarity">
    <text evidence="1 6">Belongs to the thiolase-like superfamily. Thiolase family.</text>
</comment>
<dbReference type="SUPFAM" id="SSF53901">
    <property type="entry name" value="Thiolase-like"/>
    <property type="match status" value="2"/>
</dbReference>
<dbReference type="InterPro" id="IPR002155">
    <property type="entry name" value="Thiolase"/>
</dbReference>
<evidence type="ECO:0000259" key="8">
    <source>
        <dbReference type="Pfam" id="PF02803"/>
    </source>
</evidence>
<dbReference type="PIRSF" id="PIRSF000429">
    <property type="entry name" value="Ac-CoA_Ac_transf"/>
    <property type="match status" value="1"/>
</dbReference>